<dbReference type="PROSITE" id="PS00622">
    <property type="entry name" value="HTH_LUXR_1"/>
    <property type="match status" value="1"/>
</dbReference>
<dbReference type="EMBL" id="CP016174">
    <property type="protein sequence ID" value="ANN14943.1"/>
    <property type="molecule type" value="Genomic_DNA"/>
</dbReference>
<dbReference type="SMART" id="SM00421">
    <property type="entry name" value="HTH_LUXR"/>
    <property type="match status" value="1"/>
</dbReference>
<keyword evidence="4" id="KW-0804">Transcription</keyword>
<dbReference type="Pfam" id="PF00196">
    <property type="entry name" value="GerE"/>
    <property type="match status" value="1"/>
</dbReference>
<keyword evidence="3 8" id="KW-0238">DNA-binding</keyword>
<dbReference type="Proteomes" id="UP000093695">
    <property type="component" value="Chromosome"/>
</dbReference>
<dbReference type="SUPFAM" id="SSF52172">
    <property type="entry name" value="CheY-like"/>
    <property type="match status" value="1"/>
</dbReference>
<dbReference type="KEGG" id="aori:SD37_04240"/>
<name>A0A193BRX9_AMYOR</name>
<dbReference type="PRINTS" id="PR00038">
    <property type="entry name" value="HTHLUXR"/>
</dbReference>
<evidence type="ECO:0000259" key="7">
    <source>
        <dbReference type="PROSITE" id="PS50110"/>
    </source>
</evidence>
<dbReference type="Pfam" id="PF00072">
    <property type="entry name" value="Response_reg"/>
    <property type="match status" value="1"/>
</dbReference>
<evidence type="ECO:0000259" key="6">
    <source>
        <dbReference type="PROSITE" id="PS50043"/>
    </source>
</evidence>
<keyword evidence="9" id="KW-1185">Reference proteome</keyword>
<dbReference type="Gene3D" id="3.40.50.2300">
    <property type="match status" value="1"/>
</dbReference>
<dbReference type="CDD" id="cd17535">
    <property type="entry name" value="REC_NarL-like"/>
    <property type="match status" value="1"/>
</dbReference>
<feature type="modified residue" description="4-aspartylphosphate" evidence="5">
    <location>
        <position position="54"/>
    </location>
</feature>
<accession>A0A193BRX9</accession>
<dbReference type="PROSITE" id="PS50043">
    <property type="entry name" value="HTH_LUXR_2"/>
    <property type="match status" value="1"/>
</dbReference>
<dbReference type="InterPro" id="IPR001789">
    <property type="entry name" value="Sig_transdc_resp-reg_receiver"/>
</dbReference>
<organism evidence="8 9">
    <name type="scientific">Amycolatopsis orientalis</name>
    <name type="common">Nocardia orientalis</name>
    <dbReference type="NCBI Taxonomy" id="31958"/>
    <lineage>
        <taxon>Bacteria</taxon>
        <taxon>Bacillati</taxon>
        <taxon>Actinomycetota</taxon>
        <taxon>Actinomycetes</taxon>
        <taxon>Pseudonocardiales</taxon>
        <taxon>Pseudonocardiaceae</taxon>
        <taxon>Amycolatopsis</taxon>
    </lineage>
</organism>
<keyword evidence="2" id="KW-0805">Transcription regulation</keyword>
<dbReference type="InterPro" id="IPR016032">
    <property type="entry name" value="Sig_transdc_resp-reg_C-effctor"/>
</dbReference>
<dbReference type="InterPro" id="IPR058245">
    <property type="entry name" value="NreC/VraR/RcsB-like_REC"/>
</dbReference>
<dbReference type="CDD" id="cd06170">
    <property type="entry name" value="LuxR_C_like"/>
    <property type="match status" value="1"/>
</dbReference>
<reference evidence="8 9" key="1">
    <citation type="journal article" date="2015" name="Genome Announc.">
        <title>Draft Genome Sequence of Norvancomycin-Producing Strain Amycolatopsis orientalis CPCC200066.</title>
        <authorList>
            <person name="Lei X."/>
            <person name="Yuan F."/>
            <person name="Shi Y."/>
            <person name="Li X."/>
            <person name="Wang L."/>
            <person name="Hong B."/>
        </authorList>
    </citation>
    <scope>NUCLEOTIDE SEQUENCE [LARGE SCALE GENOMIC DNA]</scope>
    <source>
        <strain evidence="8 9">B-37</strain>
    </source>
</reference>
<dbReference type="InterPro" id="IPR039420">
    <property type="entry name" value="WalR-like"/>
</dbReference>
<evidence type="ECO:0000256" key="2">
    <source>
        <dbReference type="ARBA" id="ARBA00023015"/>
    </source>
</evidence>
<gene>
    <name evidence="8" type="ORF">SD37_04240</name>
</gene>
<dbReference type="STRING" id="31958.SD37_04240"/>
<dbReference type="PANTHER" id="PTHR43214">
    <property type="entry name" value="TWO-COMPONENT RESPONSE REGULATOR"/>
    <property type="match status" value="1"/>
</dbReference>
<dbReference type="GO" id="GO:0000160">
    <property type="term" value="P:phosphorelay signal transduction system"/>
    <property type="evidence" value="ECO:0007669"/>
    <property type="project" value="InterPro"/>
</dbReference>
<evidence type="ECO:0000313" key="9">
    <source>
        <dbReference type="Proteomes" id="UP000093695"/>
    </source>
</evidence>
<feature type="domain" description="Response regulatory" evidence="7">
    <location>
        <begin position="3"/>
        <end position="119"/>
    </location>
</feature>
<dbReference type="InterPro" id="IPR011006">
    <property type="entry name" value="CheY-like_superfamily"/>
</dbReference>
<dbReference type="GO" id="GO:0006355">
    <property type="term" value="P:regulation of DNA-templated transcription"/>
    <property type="evidence" value="ECO:0007669"/>
    <property type="project" value="InterPro"/>
</dbReference>
<dbReference type="eggNOG" id="COG2197">
    <property type="taxonomic scope" value="Bacteria"/>
</dbReference>
<dbReference type="RefSeq" id="WP_044853913.1">
    <property type="nucleotide sequence ID" value="NZ_CP016174.1"/>
</dbReference>
<evidence type="ECO:0000256" key="1">
    <source>
        <dbReference type="ARBA" id="ARBA00022553"/>
    </source>
</evidence>
<evidence type="ECO:0000313" key="8">
    <source>
        <dbReference type="EMBL" id="ANN14943.1"/>
    </source>
</evidence>
<dbReference type="PANTHER" id="PTHR43214:SF24">
    <property type="entry name" value="TRANSCRIPTIONAL REGULATORY PROTEIN NARL-RELATED"/>
    <property type="match status" value="1"/>
</dbReference>
<dbReference type="InterPro" id="IPR000792">
    <property type="entry name" value="Tscrpt_reg_LuxR_C"/>
</dbReference>
<proteinExistence type="predicted"/>
<sequence length="206" mass="21798">MITIMLVDDHPVVREGLRGMLEAEPDLSVIGEAGSGDEAVALSRVKQPDVILMDLRMPGLDGVGATRKILADRPGQRVVVLTTYETDADILRAVEAGASGYLLKDASRTELAGAIRAASRGETVLAPSVAGKLVNRVRNPTSSPLSAREIEVLRLVAQGDTNSDIGRALHISEATVKTHLLRVFGKLDVSDRTAAVTTAMRLGLLG</sequence>
<evidence type="ECO:0000256" key="4">
    <source>
        <dbReference type="ARBA" id="ARBA00023163"/>
    </source>
</evidence>
<protein>
    <submittedName>
        <fullName evidence="8">DNA-binding response regulator</fullName>
    </submittedName>
</protein>
<evidence type="ECO:0000256" key="3">
    <source>
        <dbReference type="ARBA" id="ARBA00023125"/>
    </source>
</evidence>
<dbReference type="SMART" id="SM00448">
    <property type="entry name" value="REC"/>
    <property type="match status" value="1"/>
</dbReference>
<dbReference type="SUPFAM" id="SSF46894">
    <property type="entry name" value="C-terminal effector domain of the bipartite response regulators"/>
    <property type="match status" value="1"/>
</dbReference>
<dbReference type="AlphaFoldDB" id="A0A193BRX9"/>
<evidence type="ECO:0000256" key="5">
    <source>
        <dbReference type="PROSITE-ProRule" id="PRU00169"/>
    </source>
</evidence>
<dbReference type="PROSITE" id="PS50110">
    <property type="entry name" value="RESPONSE_REGULATORY"/>
    <property type="match status" value="1"/>
</dbReference>
<feature type="domain" description="HTH luxR-type" evidence="6">
    <location>
        <begin position="138"/>
        <end position="203"/>
    </location>
</feature>
<keyword evidence="1 5" id="KW-0597">Phosphoprotein</keyword>
<dbReference type="GO" id="GO:0003677">
    <property type="term" value="F:DNA binding"/>
    <property type="evidence" value="ECO:0007669"/>
    <property type="project" value="UniProtKB-KW"/>
</dbReference>